<protein>
    <submittedName>
        <fullName evidence="5">ABC transporter substrate-binding protein</fullName>
    </submittedName>
</protein>
<dbReference type="InterPro" id="IPR028081">
    <property type="entry name" value="Leu-bd"/>
</dbReference>
<name>A0ABW0P9M4_9HYPH</name>
<sequence>MTDQPEVKTANRAGLSRRAVLAGSAAGSAAIAMPGVLRAQAPAVKIGILQPVTGALAYDGQQGQIGAEAAIKAINDAGGIKSLGGAKLQMVFGDARSTPEGGTAEVERMQEQGVVGIVGGFASPICLAASQAAARYDLPYIVDVGVADSIVTRGLKNTFRFGPGFGMVTKTALANLAKLNEDAGRPAKTVVLVHEDGLFGSGLAKLMQAELPKLGFEVLDTIAHPTPTRDMSNVALQIRSKNPDLVIPSSYYGEFALLARTMQQQRIRPKGIYAVLNGAASNYRFVKEFNDAAQFVMDCNHWHDPRKPVAEALRQQVEASGKFWTYNIPLNYSCVGLLADAIERAGSVDKAKVIEALAASTYAGHIMPYGPTKFTNGQNEGGAPVNTQVQGNDIKVIFPSDFADAKPVFPRPA</sequence>
<dbReference type="InterPro" id="IPR006311">
    <property type="entry name" value="TAT_signal"/>
</dbReference>
<reference evidence="6" key="1">
    <citation type="journal article" date="2019" name="Int. J. Syst. Evol. Microbiol.">
        <title>The Global Catalogue of Microorganisms (GCM) 10K type strain sequencing project: providing services to taxonomists for standard genome sequencing and annotation.</title>
        <authorList>
            <consortium name="The Broad Institute Genomics Platform"/>
            <consortium name="The Broad Institute Genome Sequencing Center for Infectious Disease"/>
            <person name="Wu L."/>
            <person name="Ma J."/>
        </authorList>
    </citation>
    <scope>NUCLEOTIDE SEQUENCE [LARGE SCALE GENOMIC DNA]</scope>
    <source>
        <strain evidence="6">CCUG 43117</strain>
    </source>
</reference>
<dbReference type="InterPro" id="IPR028082">
    <property type="entry name" value="Peripla_BP_I"/>
</dbReference>
<dbReference type="RefSeq" id="WP_066720790.1">
    <property type="nucleotide sequence ID" value="NZ_JBHSLU010000148.1"/>
</dbReference>
<dbReference type="PROSITE" id="PS51318">
    <property type="entry name" value="TAT"/>
    <property type="match status" value="1"/>
</dbReference>
<dbReference type="Proteomes" id="UP001596060">
    <property type="component" value="Unassembled WGS sequence"/>
</dbReference>
<dbReference type="PANTHER" id="PTHR30483">
    <property type="entry name" value="LEUCINE-SPECIFIC-BINDING PROTEIN"/>
    <property type="match status" value="1"/>
</dbReference>
<evidence type="ECO:0000256" key="3">
    <source>
        <dbReference type="ARBA" id="ARBA00022970"/>
    </source>
</evidence>
<dbReference type="Gene3D" id="3.40.50.2300">
    <property type="match status" value="2"/>
</dbReference>
<feature type="domain" description="Leucine-binding protein" evidence="4">
    <location>
        <begin position="44"/>
        <end position="379"/>
    </location>
</feature>
<dbReference type="Pfam" id="PF13458">
    <property type="entry name" value="Peripla_BP_6"/>
    <property type="match status" value="1"/>
</dbReference>
<dbReference type="PANTHER" id="PTHR30483:SF37">
    <property type="entry name" value="ABC TRANSPORTER SUBSTRATE-BINDING PROTEIN"/>
    <property type="match status" value="1"/>
</dbReference>
<gene>
    <name evidence="5" type="ORF">ACFPN9_28510</name>
</gene>
<organism evidence="5 6">
    <name type="scientific">Bosea massiliensis</name>
    <dbReference type="NCBI Taxonomy" id="151419"/>
    <lineage>
        <taxon>Bacteria</taxon>
        <taxon>Pseudomonadati</taxon>
        <taxon>Pseudomonadota</taxon>
        <taxon>Alphaproteobacteria</taxon>
        <taxon>Hyphomicrobiales</taxon>
        <taxon>Boseaceae</taxon>
        <taxon>Bosea</taxon>
    </lineage>
</organism>
<keyword evidence="6" id="KW-1185">Reference proteome</keyword>
<evidence type="ECO:0000256" key="2">
    <source>
        <dbReference type="ARBA" id="ARBA00022729"/>
    </source>
</evidence>
<keyword evidence="3" id="KW-0813">Transport</keyword>
<proteinExistence type="inferred from homology"/>
<dbReference type="CDD" id="cd06340">
    <property type="entry name" value="PBP1_ABC_ligand_binding-like"/>
    <property type="match status" value="1"/>
</dbReference>
<comment type="caution">
    <text evidence="5">The sequence shown here is derived from an EMBL/GenBank/DDBJ whole genome shotgun (WGS) entry which is preliminary data.</text>
</comment>
<evidence type="ECO:0000256" key="1">
    <source>
        <dbReference type="ARBA" id="ARBA00010062"/>
    </source>
</evidence>
<accession>A0ABW0P9M4</accession>
<evidence type="ECO:0000313" key="5">
    <source>
        <dbReference type="EMBL" id="MFC5509175.1"/>
    </source>
</evidence>
<comment type="similarity">
    <text evidence="1">Belongs to the leucine-binding protein family.</text>
</comment>
<dbReference type="EMBL" id="JBHSLU010000148">
    <property type="protein sequence ID" value="MFC5509175.1"/>
    <property type="molecule type" value="Genomic_DNA"/>
</dbReference>
<dbReference type="InterPro" id="IPR051010">
    <property type="entry name" value="BCAA_transport"/>
</dbReference>
<evidence type="ECO:0000259" key="4">
    <source>
        <dbReference type="Pfam" id="PF13458"/>
    </source>
</evidence>
<evidence type="ECO:0000313" key="6">
    <source>
        <dbReference type="Proteomes" id="UP001596060"/>
    </source>
</evidence>
<keyword evidence="2" id="KW-0732">Signal</keyword>
<keyword evidence="3" id="KW-0029">Amino-acid transport</keyword>
<dbReference type="SUPFAM" id="SSF53822">
    <property type="entry name" value="Periplasmic binding protein-like I"/>
    <property type="match status" value="1"/>
</dbReference>